<dbReference type="InterPro" id="IPR009057">
    <property type="entry name" value="Homeodomain-like_sf"/>
</dbReference>
<keyword evidence="2" id="KW-0238">DNA-binding</keyword>
<dbReference type="InterPro" id="IPR018062">
    <property type="entry name" value="HTH_AraC-typ_CS"/>
</dbReference>
<dbReference type="PROSITE" id="PS00041">
    <property type="entry name" value="HTH_ARAC_FAMILY_1"/>
    <property type="match status" value="1"/>
</dbReference>
<evidence type="ECO:0000313" key="6">
    <source>
        <dbReference type="Proteomes" id="UP000604475"/>
    </source>
</evidence>
<keyword evidence="6" id="KW-1185">Reference proteome</keyword>
<dbReference type="GO" id="GO:0003700">
    <property type="term" value="F:DNA-binding transcription factor activity"/>
    <property type="evidence" value="ECO:0007669"/>
    <property type="project" value="InterPro"/>
</dbReference>
<dbReference type="SUPFAM" id="SSF51182">
    <property type="entry name" value="RmlC-like cupins"/>
    <property type="match status" value="1"/>
</dbReference>
<dbReference type="Pfam" id="PF12852">
    <property type="entry name" value="Cupin_6"/>
    <property type="match status" value="1"/>
</dbReference>
<dbReference type="InterPro" id="IPR050204">
    <property type="entry name" value="AraC_XylS_family_regulators"/>
</dbReference>
<dbReference type="PANTHER" id="PTHR46796">
    <property type="entry name" value="HTH-TYPE TRANSCRIPTIONAL ACTIVATOR RHAS-RELATED"/>
    <property type="match status" value="1"/>
</dbReference>
<evidence type="ECO:0000256" key="2">
    <source>
        <dbReference type="ARBA" id="ARBA00023125"/>
    </source>
</evidence>
<organism evidence="5 6">
    <name type="scientific">Frankia nepalensis</name>
    <dbReference type="NCBI Taxonomy" id="1836974"/>
    <lineage>
        <taxon>Bacteria</taxon>
        <taxon>Bacillati</taxon>
        <taxon>Actinomycetota</taxon>
        <taxon>Actinomycetes</taxon>
        <taxon>Frankiales</taxon>
        <taxon>Frankiaceae</taxon>
        <taxon>Frankia</taxon>
    </lineage>
</organism>
<evidence type="ECO:0000313" key="5">
    <source>
        <dbReference type="EMBL" id="MBL7629664.1"/>
    </source>
</evidence>
<name>A0A937RLS3_9ACTN</name>
<evidence type="ECO:0000259" key="4">
    <source>
        <dbReference type="PROSITE" id="PS01124"/>
    </source>
</evidence>
<keyword evidence="1" id="KW-0805">Transcription regulation</keyword>
<evidence type="ECO:0000256" key="1">
    <source>
        <dbReference type="ARBA" id="ARBA00023015"/>
    </source>
</evidence>
<feature type="domain" description="HTH araC/xylS-type" evidence="4">
    <location>
        <begin position="221"/>
        <end position="319"/>
    </location>
</feature>
<keyword evidence="3" id="KW-0804">Transcription</keyword>
<dbReference type="Pfam" id="PF12833">
    <property type="entry name" value="HTH_18"/>
    <property type="match status" value="1"/>
</dbReference>
<gene>
    <name evidence="5" type="ORF">I7412_21325</name>
</gene>
<dbReference type="SUPFAM" id="SSF46689">
    <property type="entry name" value="Homeodomain-like"/>
    <property type="match status" value="2"/>
</dbReference>
<dbReference type="AlphaFoldDB" id="A0A937RLS3"/>
<sequence length="323" mass="34754">MDVRENTSFVSRPPEIDERLVPVDVLSSVLRELRFESAAYRWLELGEPYRIGFDQPGLRGVHIIDRGQCELELADGTVEQLTAGDLVILPRGDAHLLRSPGAGARVPTVSGFDLAMRAPDGRLRAGGPEVDAVVVCGAFVIGEFDHPALRGLPRLLHVSGAAAWLGPFVDLLRTEAFHGGPGSDLVMARLSDALLTRALRHHGDTTTHPGWLTGLRDPYLAPALAAMHHDLARPWTVASLARAAGLSRAAFAARFTGRVGEPVMHYLQSLRMQRAKTLLRGHDATLAAIAAQVGYQSDVAFAAAFKRATGSAPGAYRRATTFP</sequence>
<evidence type="ECO:0000256" key="3">
    <source>
        <dbReference type="ARBA" id="ARBA00023163"/>
    </source>
</evidence>
<dbReference type="SMART" id="SM00342">
    <property type="entry name" value="HTH_ARAC"/>
    <property type="match status" value="1"/>
</dbReference>
<accession>A0A937RLS3</accession>
<protein>
    <submittedName>
        <fullName evidence="5">AraC family transcriptional regulator</fullName>
    </submittedName>
</protein>
<dbReference type="Gene3D" id="1.10.10.60">
    <property type="entry name" value="Homeodomain-like"/>
    <property type="match status" value="1"/>
</dbReference>
<dbReference type="InterPro" id="IPR011051">
    <property type="entry name" value="RmlC_Cupin_sf"/>
</dbReference>
<dbReference type="Proteomes" id="UP000604475">
    <property type="component" value="Unassembled WGS sequence"/>
</dbReference>
<dbReference type="RefSeq" id="WP_203001273.1">
    <property type="nucleotide sequence ID" value="NZ_JADWYU010000089.1"/>
</dbReference>
<reference evidence="5" key="1">
    <citation type="submission" date="2020-12" db="EMBL/GenBank/DDBJ databases">
        <title>Genomic characterization of non-nitrogen-fixing Frankia strains.</title>
        <authorList>
            <person name="Carlos-Shanley C."/>
            <person name="Guerra T."/>
            <person name="Hahn D."/>
        </authorList>
    </citation>
    <scope>NUCLEOTIDE SEQUENCE</scope>
    <source>
        <strain evidence="5">CN6</strain>
    </source>
</reference>
<dbReference type="GO" id="GO:0043565">
    <property type="term" value="F:sequence-specific DNA binding"/>
    <property type="evidence" value="ECO:0007669"/>
    <property type="project" value="InterPro"/>
</dbReference>
<dbReference type="EMBL" id="JAEACQ010000234">
    <property type="protein sequence ID" value="MBL7629664.1"/>
    <property type="molecule type" value="Genomic_DNA"/>
</dbReference>
<comment type="caution">
    <text evidence="5">The sequence shown here is derived from an EMBL/GenBank/DDBJ whole genome shotgun (WGS) entry which is preliminary data.</text>
</comment>
<dbReference type="PANTHER" id="PTHR46796:SF7">
    <property type="entry name" value="ARAC FAMILY TRANSCRIPTIONAL REGULATOR"/>
    <property type="match status" value="1"/>
</dbReference>
<dbReference type="InterPro" id="IPR018060">
    <property type="entry name" value="HTH_AraC"/>
</dbReference>
<dbReference type="PROSITE" id="PS01124">
    <property type="entry name" value="HTH_ARAC_FAMILY_2"/>
    <property type="match status" value="1"/>
</dbReference>
<proteinExistence type="predicted"/>
<dbReference type="InterPro" id="IPR032783">
    <property type="entry name" value="AraC_lig"/>
</dbReference>